<evidence type="ECO:0000259" key="4">
    <source>
        <dbReference type="Pfam" id="PF13490"/>
    </source>
</evidence>
<protein>
    <submittedName>
        <fullName evidence="5">Zf-HC2 domain-containing protein</fullName>
    </submittedName>
</protein>
<keyword evidence="6" id="KW-1185">Reference proteome</keyword>
<feature type="domain" description="Putative zinc-finger" evidence="4">
    <location>
        <begin position="17"/>
        <end position="45"/>
    </location>
</feature>
<evidence type="ECO:0000313" key="6">
    <source>
        <dbReference type="Proteomes" id="UP000557772"/>
    </source>
</evidence>
<dbReference type="AlphaFoldDB" id="A0A849AHY8"/>
<keyword evidence="2" id="KW-0804">Transcription</keyword>
<gene>
    <name evidence="5" type="ORF">HJ588_07750</name>
</gene>
<organism evidence="5 6">
    <name type="scientific">Flexivirga aerilata</name>
    <dbReference type="NCBI Taxonomy" id="1656889"/>
    <lineage>
        <taxon>Bacteria</taxon>
        <taxon>Bacillati</taxon>
        <taxon>Actinomycetota</taxon>
        <taxon>Actinomycetes</taxon>
        <taxon>Micrococcales</taxon>
        <taxon>Dermacoccaceae</taxon>
        <taxon>Flexivirga</taxon>
    </lineage>
</organism>
<evidence type="ECO:0000256" key="3">
    <source>
        <dbReference type="SAM" id="MobiDB-lite"/>
    </source>
</evidence>
<accession>A0A849AHY8</accession>
<dbReference type="RefSeq" id="WP_171153677.1">
    <property type="nucleotide sequence ID" value="NZ_JABENB010000001.1"/>
</dbReference>
<dbReference type="InterPro" id="IPR041916">
    <property type="entry name" value="Anti_sigma_zinc_sf"/>
</dbReference>
<evidence type="ECO:0000313" key="5">
    <source>
        <dbReference type="EMBL" id="NNG39166.1"/>
    </source>
</evidence>
<sequence length="194" mass="19995">MISFGSRQQHQQHLGDAVAEYVDGKLNPAQEHRADLHLMICEHCRHAVQQEREIIAQLRSVSFDSGGHQQLMAGLLSLASAEPQAPGSPAAPAIPARRAPAVVTTSAPPQYQSARRSMACALAAVAGCVGVALVASTATGAASGPQPAQPGTGGNASARLVRQVPIDSAAPTRQASRPSAPLPLINQVAIKTTP</sequence>
<comment type="caution">
    <text evidence="5">The sequence shown here is derived from an EMBL/GenBank/DDBJ whole genome shotgun (WGS) entry which is preliminary data.</text>
</comment>
<evidence type="ECO:0000256" key="2">
    <source>
        <dbReference type="ARBA" id="ARBA00023163"/>
    </source>
</evidence>
<keyword evidence="1" id="KW-0805">Transcription regulation</keyword>
<evidence type="ECO:0000256" key="1">
    <source>
        <dbReference type="ARBA" id="ARBA00023015"/>
    </source>
</evidence>
<dbReference type="EMBL" id="JABENB010000001">
    <property type="protein sequence ID" value="NNG39166.1"/>
    <property type="molecule type" value="Genomic_DNA"/>
</dbReference>
<dbReference type="Proteomes" id="UP000557772">
    <property type="component" value="Unassembled WGS sequence"/>
</dbReference>
<dbReference type="Pfam" id="PF13490">
    <property type="entry name" value="zf-HC2"/>
    <property type="match status" value="1"/>
</dbReference>
<feature type="region of interest" description="Disordered" evidence="3">
    <location>
        <begin position="140"/>
        <end position="182"/>
    </location>
</feature>
<name>A0A849AHY8_9MICO</name>
<proteinExistence type="predicted"/>
<dbReference type="Gene3D" id="1.10.10.1320">
    <property type="entry name" value="Anti-sigma factor, zinc-finger domain"/>
    <property type="match status" value="1"/>
</dbReference>
<dbReference type="InterPro" id="IPR027383">
    <property type="entry name" value="Znf_put"/>
</dbReference>
<reference evidence="5 6" key="1">
    <citation type="submission" date="2020-05" db="EMBL/GenBank/DDBJ databases">
        <title>Flexivirga sp. ID2601S isolated from air conditioner.</title>
        <authorList>
            <person name="Kim D.H."/>
        </authorList>
    </citation>
    <scope>NUCLEOTIDE SEQUENCE [LARGE SCALE GENOMIC DNA]</scope>
    <source>
        <strain evidence="5 6">ID2601S</strain>
    </source>
</reference>